<dbReference type="GO" id="GO:0016787">
    <property type="term" value="F:hydrolase activity"/>
    <property type="evidence" value="ECO:0007669"/>
    <property type="project" value="UniProtKB-KW"/>
</dbReference>
<feature type="domain" description="AB hydrolase-1" evidence="2">
    <location>
        <begin position="13"/>
        <end position="240"/>
    </location>
</feature>
<sequence>MKLNYKVQGSGQPVILLHGLFGSMDNLGVIGRALMDDFQVIQVDLRNHGFSPWSDDMNYTLMAQDIQSLITLLSLQNVIIIGHSMGGKVAMHLTELLPDRIKVLIVLDIAPVSYTSDSHRQVFRAINACTSYVDGNQQPNDRKSVQAIMSHYLNFSTIQFLLKSYKSEHWLFNFQAIEQHYGDICSWQQITPYYHSTLFIRGGNSDYIQPDYYTDILNQFPYSVIETIEGAGHNVHNEKPEQVISLIKQWIMQK</sequence>
<proteinExistence type="predicted"/>
<gene>
    <name evidence="3" type="ORF">DKK76_03445</name>
</gene>
<dbReference type="PRINTS" id="PR00412">
    <property type="entry name" value="EPOXHYDRLASE"/>
</dbReference>
<dbReference type="AlphaFoldDB" id="A0A318MUV6"/>
<dbReference type="RefSeq" id="WP_110443171.1">
    <property type="nucleotide sequence ID" value="NZ_QGLM01000007.1"/>
</dbReference>
<keyword evidence="1" id="KW-0378">Hydrolase</keyword>
<dbReference type="PANTHER" id="PTHR46118:SF4">
    <property type="entry name" value="PROTEIN ABHD11"/>
    <property type="match status" value="1"/>
</dbReference>
<evidence type="ECO:0000259" key="2">
    <source>
        <dbReference type="Pfam" id="PF00561"/>
    </source>
</evidence>
<dbReference type="InterPro" id="IPR000073">
    <property type="entry name" value="AB_hydrolase_1"/>
</dbReference>
<dbReference type="Pfam" id="PF00561">
    <property type="entry name" value="Abhydrolase_1"/>
    <property type="match status" value="1"/>
</dbReference>
<organism evidence="3 4">
    <name type="scientific">Frischella perrara</name>
    <dbReference type="NCBI Taxonomy" id="1267021"/>
    <lineage>
        <taxon>Bacteria</taxon>
        <taxon>Pseudomonadati</taxon>
        <taxon>Pseudomonadota</taxon>
        <taxon>Gammaproteobacteria</taxon>
        <taxon>Orbales</taxon>
        <taxon>Orbaceae</taxon>
        <taxon>Frischella</taxon>
    </lineage>
</organism>
<reference evidence="3 4" key="1">
    <citation type="submission" date="2018-05" db="EMBL/GenBank/DDBJ databases">
        <title>Reference genomes for bee gut microbiota database.</title>
        <authorList>
            <person name="Ellegaard K.M."/>
        </authorList>
    </citation>
    <scope>NUCLEOTIDE SEQUENCE [LARGE SCALE GENOMIC DNA]</scope>
    <source>
        <strain evidence="3 4">ESL0167</strain>
    </source>
</reference>
<dbReference type="PRINTS" id="PR00111">
    <property type="entry name" value="ABHYDROLASE"/>
</dbReference>
<dbReference type="PANTHER" id="PTHR46118">
    <property type="entry name" value="PROTEIN ABHD11"/>
    <property type="match status" value="1"/>
</dbReference>
<dbReference type="Proteomes" id="UP000247838">
    <property type="component" value="Unassembled WGS sequence"/>
</dbReference>
<dbReference type="SUPFAM" id="SSF53474">
    <property type="entry name" value="alpha/beta-Hydrolases"/>
    <property type="match status" value="1"/>
</dbReference>
<evidence type="ECO:0000256" key="1">
    <source>
        <dbReference type="ARBA" id="ARBA00022801"/>
    </source>
</evidence>
<accession>A0A318MUV6</accession>
<dbReference type="Gene3D" id="3.40.50.1820">
    <property type="entry name" value="alpha/beta hydrolase"/>
    <property type="match status" value="1"/>
</dbReference>
<evidence type="ECO:0000313" key="4">
    <source>
        <dbReference type="Proteomes" id="UP000247838"/>
    </source>
</evidence>
<dbReference type="InterPro" id="IPR000639">
    <property type="entry name" value="Epox_hydrolase-like"/>
</dbReference>
<dbReference type="InterPro" id="IPR029058">
    <property type="entry name" value="AB_hydrolase_fold"/>
</dbReference>
<evidence type="ECO:0000313" key="3">
    <source>
        <dbReference type="EMBL" id="PXY95956.1"/>
    </source>
</evidence>
<protein>
    <submittedName>
        <fullName evidence="3">Esterase</fullName>
    </submittedName>
</protein>
<dbReference type="EMBL" id="QGLM01000007">
    <property type="protein sequence ID" value="PXY95956.1"/>
    <property type="molecule type" value="Genomic_DNA"/>
</dbReference>
<comment type="caution">
    <text evidence="3">The sequence shown here is derived from an EMBL/GenBank/DDBJ whole genome shotgun (WGS) entry which is preliminary data.</text>
</comment>
<name>A0A318MUV6_FRIPE</name>